<keyword evidence="2" id="KW-1185">Reference proteome</keyword>
<comment type="caution">
    <text evidence="1">The sequence shown here is derived from an EMBL/GenBank/DDBJ whole genome shotgun (WGS) entry which is preliminary data.</text>
</comment>
<evidence type="ECO:0000313" key="1">
    <source>
        <dbReference type="EMBL" id="CAF4683474.1"/>
    </source>
</evidence>
<protein>
    <submittedName>
        <fullName evidence="1">Uncharacterized protein</fullName>
    </submittedName>
</protein>
<proteinExistence type="predicted"/>
<feature type="non-terminal residue" evidence="1">
    <location>
        <position position="50"/>
    </location>
</feature>
<name>A0A821HDQ8_9BILA</name>
<dbReference type="EMBL" id="CAJOBG010095922">
    <property type="protein sequence ID" value="CAF4683474.1"/>
    <property type="molecule type" value="Genomic_DNA"/>
</dbReference>
<dbReference type="AlphaFoldDB" id="A0A821HDQ8"/>
<sequence length="50" mass="5752">MYIVILGVSPYDRCSVTSTPSRVQLFEHISPNNVEQIRTKDITEREAQTK</sequence>
<accession>A0A821HDQ8</accession>
<evidence type="ECO:0000313" key="2">
    <source>
        <dbReference type="Proteomes" id="UP000663866"/>
    </source>
</evidence>
<reference evidence="1" key="1">
    <citation type="submission" date="2021-02" db="EMBL/GenBank/DDBJ databases">
        <authorList>
            <person name="Nowell W R."/>
        </authorList>
    </citation>
    <scope>NUCLEOTIDE SEQUENCE</scope>
</reference>
<dbReference type="Proteomes" id="UP000663866">
    <property type="component" value="Unassembled WGS sequence"/>
</dbReference>
<organism evidence="1 2">
    <name type="scientific">Rotaria magnacalcarata</name>
    <dbReference type="NCBI Taxonomy" id="392030"/>
    <lineage>
        <taxon>Eukaryota</taxon>
        <taxon>Metazoa</taxon>
        <taxon>Spiralia</taxon>
        <taxon>Gnathifera</taxon>
        <taxon>Rotifera</taxon>
        <taxon>Eurotatoria</taxon>
        <taxon>Bdelloidea</taxon>
        <taxon>Philodinida</taxon>
        <taxon>Philodinidae</taxon>
        <taxon>Rotaria</taxon>
    </lineage>
</organism>
<gene>
    <name evidence="1" type="ORF">OVN521_LOCUS47815</name>
</gene>